<protein>
    <submittedName>
        <fullName evidence="2">Uncharacterized protein</fullName>
    </submittedName>
</protein>
<feature type="compositionally biased region" description="Acidic residues" evidence="1">
    <location>
        <begin position="62"/>
        <end position="90"/>
    </location>
</feature>
<evidence type="ECO:0000313" key="2">
    <source>
        <dbReference type="EMBL" id="AOM79648.1"/>
    </source>
</evidence>
<organism evidence="2 3">
    <name type="scientific">Pedobacter steynii</name>
    <dbReference type="NCBI Taxonomy" id="430522"/>
    <lineage>
        <taxon>Bacteria</taxon>
        <taxon>Pseudomonadati</taxon>
        <taxon>Bacteroidota</taxon>
        <taxon>Sphingobacteriia</taxon>
        <taxon>Sphingobacteriales</taxon>
        <taxon>Sphingobacteriaceae</taxon>
        <taxon>Pedobacter</taxon>
    </lineage>
</organism>
<evidence type="ECO:0000256" key="1">
    <source>
        <dbReference type="SAM" id="MobiDB-lite"/>
    </source>
</evidence>
<gene>
    <name evidence="2" type="ORF">BFS30_22315</name>
</gene>
<feature type="region of interest" description="Disordered" evidence="1">
    <location>
        <begin position="1"/>
        <end position="98"/>
    </location>
</feature>
<evidence type="ECO:0000313" key="3">
    <source>
        <dbReference type="Proteomes" id="UP000094313"/>
    </source>
</evidence>
<sequence>MENQNQSPEEEIVNPGQFQVGRNPEEQENEQNDEGTADTEETGYTPGETEFADGEGTRLNEEIEEQENDPETEDYEDQDTDTENDEDADYENPKDDPA</sequence>
<name>A0A1D7QLU4_9SPHI</name>
<reference evidence="2 3" key="1">
    <citation type="submission" date="2016-08" db="EMBL/GenBank/DDBJ databases">
        <authorList>
            <person name="Seilhamer J.J."/>
        </authorList>
    </citation>
    <scope>NUCLEOTIDE SEQUENCE [LARGE SCALE GENOMIC DNA]</scope>
    <source>
        <strain evidence="2 3">DX4</strain>
    </source>
</reference>
<feature type="compositionally biased region" description="Acidic residues" evidence="1">
    <location>
        <begin position="26"/>
        <end position="41"/>
    </location>
</feature>
<dbReference type="RefSeq" id="WP_069381310.1">
    <property type="nucleotide sequence ID" value="NZ_CP017141.1"/>
</dbReference>
<dbReference type="AlphaFoldDB" id="A0A1D7QLU4"/>
<dbReference type="Proteomes" id="UP000094313">
    <property type="component" value="Chromosome"/>
</dbReference>
<dbReference type="KEGG" id="psty:BFS30_22315"/>
<accession>A0A1D7QLU4</accession>
<dbReference type="EMBL" id="CP017141">
    <property type="protein sequence ID" value="AOM79648.1"/>
    <property type="molecule type" value="Genomic_DNA"/>
</dbReference>
<proteinExistence type="predicted"/>
<keyword evidence="3" id="KW-1185">Reference proteome</keyword>